<accession>A0A974CTW6</accession>
<evidence type="ECO:0000256" key="1">
    <source>
        <dbReference type="SAM" id="Coils"/>
    </source>
</evidence>
<evidence type="ECO:0000313" key="3">
    <source>
        <dbReference type="EMBL" id="OCT78630.1"/>
    </source>
</evidence>
<evidence type="ECO:0000256" key="2">
    <source>
        <dbReference type="SAM" id="MobiDB-lite"/>
    </source>
</evidence>
<dbReference type="EMBL" id="CM004475">
    <property type="protein sequence ID" value="OCT78630.1"/>
    <property type="molecule type" value="Genomic_DNA"/>
</dbReference>
<gene>
    <name evidence="3" type="ORF">XELAEV_18029718mg</name>
</gene>
<feature type="compositionally biased region" description="Basic residues" evidence="2">
    <location>
        <begin position="215"/>
        <end position="224"/>
    </location>
</feature>
<keyword evidence="1" id="KW-0175">Coiled coil</keyword>
<name>A0A974CTW6_XENLA</name>
<organism evidence="3 4">
    <name type="scientific">Xenopus laevis</name>
    <name type="common">African clawed frog</name>
    <dbReference type="NCBI Taxonomy" id="8355"/>
    <lineage>
        <taxon>Eukaryota</taxon>
        <taxon>Metazoa</taxon>
        <taxon>Chordata</taxon>
        <taxon>Craniata</taxon>
        <taxon>Vertebrata</taxon>
        <taxon>Euteleostomi</taxon>
        <taxon>Amphibia</taxon>
        <taxon>Batrachia</taxon>
        <taxon>Anura</taxon>
        <taxon>Pipoidea</taxon>
        <taxon>Pipidae</taxon>
        <taxon>Xenopodinae</taxon>
        <taxon>Xenopus</taxon>
        <taxon>Xenopus</taxon>
    </lineage>
</organism>
<reference evidence="4" key="1">
    <citation type="journal article" date="2016" name="Nature">
        <title>Genome evolution in the allotetraploid frog Xenopus laevis.</title>
        <authorList>
            <person name="Session A.M."/>
            <person name="Uno Y."/>
            <person name="Kwon T."/>
            <person name="Chapman J.A."/>
            <person name="Toyoda A."/>
            <person name="Takahashi S."/>
            <person name="Fukui A."/>
            <person name="Hikosaka A."/>
            <person name="Suzuki A."/>
            <person name="Kondo M."/>
            <person name="van Heeringen S.J."/>
            <person name="Quigley I."/>
            <person name="Heinz S."/>
            <person name="Ogino H."/>
            <person name="Ochi H."/>
            <person name="Hellsten U."/>
            <person name="Lyons J.B."/>
            <person name="Simakov O."/>
            <person name="Putnam N."/>
            <person name="Stites J."/>
            <person name="Kuroki Y."/>
            <person name="Tanaka T."/>
            <person name="Michiue T."/>
            <person name="Watanabe M."/>
            <person name="Bogdanovic O."/>
            <person name="Lister R."/>
            <person name="Georgiou G."/>
            <person name="Paranjpe S.S."/>
            <person name="van Kruijsbergen I."/>
            <person name="Shu S."/>
            <person name="Carlson J."/>
            <person name="Kinoshita T."/>
            <person name="Ohta Y."/>
            <person name="Mawaribuchi S."/>
            <person name="Jenkins J."/>
            <person name="Grimwood J."/>
            <person name="Schmutz J."/>
            <person name="Mitros T."/>
            <person name="Mozaffari S.V."/>
            <person name="Suzuki Y."/>
            <person name="Haramoto Y."/>
            <person name="Yamamoto T.S."/>
            <person name="Takagi C."/>
            <person name="Heald R."/>
            <person name="Miller K."/>
            <person name="Haudenschild C."/>
            <person name="Kitzman J."/>
            <person name="Nakayama T."/>
            <person name="Izutsu Y."/>
            <person name="Robert J."/>
            <person name="Fortriede J."/>
            <person name="Burns K."/>
            <person name="Lotay V."/>
            <person name="Karimi K."/>
            <person name="Yasuoka Y."/>
            <person name="Dichmann D.S."/>
            <person name="Flajnik M.F."/>
            <person name="Houston D.W."/>
            <person name="Shendure J."/>
            <person name="DuPasquier L."/>
            <person name="Vize P.D."/>
            <person name="Zorn A.M."/>
            <person name="Ito M."/>
            <person name="Marcotte E.M."/>
            <person name="Wallingford J.B."/>
            <person name="Ito Y."/>
            <person name="Asashima M."/>
            <person name="Ueno N."/>
            <person name="Matsuda Y."/>
            <person name="Veenstra G.J."/>
            <person name="Fujiyama A."/>
            <person name="Harland R.M."/>
            <person name="Taira M."/>
            <person name="Rokhsar D.S."/>
        </authorList>
    </citation>
    <scope>NUCLEOTIDE SEQUENCE [LARGE SCALE GENOMIC DNA]</scope>
    <source>
        <strain evidence="4">J</strain>
    </source>
</reference>
<feature type="region of interest" description="Disordered" evidence="2">
    <location>
        <begin position="209"/>
        <end position="303"/>
    </location>
</feature>
<sequence length="303" mass="35515">MEGESVLKQAGRVELMGACFSSHTTMTSRERQAADVFSESLGDDIFLHSHTDDATDLCKKLEKYMIKETRLWWDISTLENYLKSGRIPRGLRIRKFPTFTDVTRDFVESWNKILSTCSERLMELIVSFHSEKHKMIQSDIKELQSDLLKQEAQIDVVNSLDEIRHRVNKMETEIKRSKREKFLRDKMDYELNRVYDWNIRSKFASVRPRYPSNKSYKKKNQKKVHFNDQDNYTSDGSASSSSYLHTEGDFSPDDLEEDNRGQEKTSQKNIQAHRERVKTRSQPGGVDSGGIELTRRTQNYKRH</sequence>
<protein>
    <submittedName>
        <fullName evidence="3">Uncharacterized protein</fullName>
    </submittedName>
</protein>
<feature type="coiled-coil region" evidence="1">
    <location>
        <begin position="133"/>
        <end position="180"/>
    </location>
</feature>
<proteinExistence type="predicted"/>
<evidence type="ECO:0000313" key="4">
    <source>
        <dbReference type="Proteomes" id="UP000694892"/>
    </source>
</evidence>
<dbReference type="Proteomes" id="UP000694892">
    <property type="component" value="Chromosome 5S"/>
</dbReference>
<dbReference type="AlphaFoldDB" id="A0A974CTW6"/>